<feature type="domain" description="RecA family profile 1" evidence="1">
    <location>
        <begin position="26"/>
        <end position="247"/>
    </location>
</feature>
<dbReference type="PANTHER" id="PTHR46644">
    <property type="entry name" value="DNA REPAIR PROTEIN XRCC2"/>
    <property type="match status" value="1"/>
</dbReference>
<dbReference type="PANTHER" id="PTHR46644:SF2">
    <property type="entry name" value="DNA REPAIR PROTEIN XRCC2"/>
    <property type="match status" value="1"/>
</dbReference>
<proteinExistence type="predicted"/>
<dbReference type="Gene3D" id="3.40.50.300">
    <property type="entry name" value="P-loop containing nucleotide triphosphate hydrolases"/>
    <property type="match status" value="1"/>
</dbReference>
<sequence length="353" mass="39480">MATASKEEMLQWLTVSESARTMLKRVVERQQPSIAALPPLHRVALHGGHVLEVAGPSGSGKSEIMLQAIVSCILPKEWRGHKLGGSEKPAVFFDLNCHFDMMRLVKLLHSRVREALGQRISMEELSGRAVPAWSLSMGVDCLDELLATSLKRFYHKRCFNSFGFLVALKTIRPFLKDVEMEHGSSPQLLIIDSVGAFYWLDRSVRSAPSDKGRKTLSLHSVSEAVVRELSQLVLTFPTLLILATKTIIHGDTTKEYTNQVGSSYIDRNQQDEMLLSARSSVSTARNRKQGQSHREYMPAAWQGFVTHRLLVQGPFDSGKEGMFFTAKWDLPPSEREDRFIISNSGIELASGRS</sequence>
<protein>
    <recommendedName>
        <fullName evidence="1">RecA family profile 1 domain-containing protein</fullName>
    </recommendedName>
</protein>
<comment type="caution">
    <text evidence="2">The sequence shown here is derived from an EMBL/GenBank/DDBJ whole genome shotgun (WGS) entry which is preliminary data.</text>
</comment>
<dbReference type="InterPro" id="IPR020588">
    <property type="entry name" value="RecA_ATP-bd"/>
</dbReference>
<dbReference type="PROSITE" id="PS50162">
    <property type="entry name" value="RECA_2"/>
    <property type="match status" value="1"/>
</dbReference>
<name>A0ABD3HFC2_9MARC</name>
<keyword evidence="3" id="KW-1185">Reference proteome</keyword>
<dbReference type="InterPro" id="IPR027417">
    <property type="entry name" value="P-loop_NTPase"/>
</dbReference>
<organism evidence="2 3">
    <name type="scientific">Riccia sorocarpa</name>
    <dbReference type="NCBI Taxonomy" id="122646"/>
    <lineage>
        <taxon>Eukaryota</taxon>
        <taxon>Viridiplantae</taxon>
        <taxon>Streptophyta</taxon>
        <taxon>Embryophyta</taxon>
        <taxon>Marchantiophyta</taxon>
        <taxon>Marchantiopsida</taxon>
        <taxon>Marchantiidae</taxon>
        <taxon>Marchantiales</taxon>
        <taxon>Ricciaceae</taxon>
        <taxon>Riccia</taxon>
    </lineage>
</organism>
<accession>A0ABD3HFC2</accession>
<dbReference type="Proteomes" id="UP001633002">
    <property type="component" value="Unassembled WGS sequence"/>
</dbReference>
<dbReference type="SUPFAM" id="SSF52540">
    <property type="entry name" value="P-loop containing nucleoside triphosphate hydrolases"/>
    <property type="match status" value="1"/>
</dbReference>
<dbReference type="InterPro" id="IPR030547">
    <property type="entry name" value="XRCC2"/>
</dbReference>
<reference evidence="2 3" key="1">
    <citation type="submission" date="2024-09" db="EMBL/GenBank/DDBJ databases">
        <title>Chromosome-scale assembly of Riccia sorocarpa.</title>
        <authorList>
            <person name="Paukszto L."/>
        </authorList>
    </citation>
    <scope>NUCLEOTIDE SEQUENCE [LARGE SCALE GENOMIC DNA]</scope>
    <source>
        <strain evidence="2">LP-2024</strain>
        <tissue evidence="2">Aerial parts of the thallus</tissue>
    </source>
</reference>
<dbReference type="CDD" id="cd19490">
    <property type="entry name" value="XRCC2"/>
    <property type="match status" value="1"/>
</dbReference>
<evidence type="ECO:0000259" key="1">
    <source>
        <dbReference type="PROSITE" id="PS50162"/>
    </source>
</evidence>
<dbReference type="AlphaFoldDB" id="A0ABD3HFC2"/>
<gene>
    <name evidence="2" type="ORF">R1sor_015581</name>
</gene>
<evidence type="ECO:0000313" key="3">
    <source>
        <dbReference type="Proteomes" id="UP001633002"/>
    </source>
</evidence>
<dbReference type="EMBL" id="JBJQOH010000004">
    <property type="protein sequence ID" value="KAL3689272.1"/>
    <property type="molecule type" value="Genomic_DNA"/>
</dbReference>
<evidence type="ECO:0000313" key="2">
    <source>
        <dbReference type="EMBL" id="KAL3689272.1"/>
    </source>
</evidence>